<gene>
    <name evidence="2" type="ORF">GWI33_020539</name>
</gene>
<dbReference type="EMBL" id="JAACXV010014564">
    <property type="protein sequence ID" value="KAF7266087.1"/>
    <property type="molecule type" value="Genomic_DNA"/>
</dbReference>
<feature type="compositionally biased region" description="Basic and acidic residues" evidence="1">
    <location>
        <begin position="142"/>
        <end position="153"/>
    </location>
</feature>
<reference evidence="2" key="1">
    <citation type="submission" date="2020-08" db="EMBL/GenBank/DDBJ databases">
        <title>Genome sequencing and assembly of the red palm weevil Rhynchophorus ferrugineus.</title>
        <authorList>
            <person name="Dias G.B."/>
            <person name="Bergman C.M."/>
            <person name="Manee M."/>
        </authorList>
    </citation>
    <scope>NUCLEOTIDE SEQUENCE</scope>
    <source>
        <strain evidence="2">AA-2017</strain>
        <tissue evidence="2">Whole larva</tissue>
    </source>
</reference>
<dbReference type="Proteomes" id="UP000625711">
    <property type="component" value="Unassembled WGS sequence"/>
</dbReference>
<name>A0A834HPA4_RHYFE</name>
<feature type="region of interest" description="Disordered" evidence="1">
    <location>
        <begin position="141"/>
        <end position="173"/>
    </location>
</feature>
<comment type="caution">
    <text evidence="2">The sequence shown here is derived from an EMBL/GenBank/DDBJ whole genome shotgun (WGS) entry which is preliminary data.</text>
</comment>
<organism evidence="2 3">
    <name type="scientific">Rhynchophorus ferrugineus</name>
    <name type="common">Red palm weevil</name>
    <name type="synonym">Curculio ferrugineus</name>
    <dbReference type="NCBI Taxonomy" id="354439"/>
    <lineage>
        <taxon>Eukaryota</taxon>
        <taxon>Metazoa</taxon>
        <taxon>Ecdysozoa</taxon>
        <taxon>Arthropoda</taxon>
        <taxon>Hexapoda</taxon>
        <taxon>Insecta</taxon>
        <taxon>Pterygota</taxon>
        <taxon>Neoptera</taxon>
        <taxon>Endopterygota</taxon>
        <taxon>Coleoptera</taxon>
        <taxon>Polyphaga</taxon>
        <taxon>Cucujiformia</taxon>
        <taxon>Curculionidae</taxon>
        <taxon>Dryophthorinae</taxon>
        <taxon>Rhynchophorus</taxon>
    </lineage>
</organism>
<proteinExistence type="predicted"/>
<keyword evidence="3" id="KW-1185">Reference proteome</keyword>
<dbReference type="AlphaFoldDB" id="A0A834HPA4"/>
<accession>A0A834HPA4</accession>
<evidence type="ECO:0000256" key="1">
    <source>
        <dbReference type="SAM" id="MobiDB-lite"/>
    </source>
</evidence>
<protein>
    <submittedName>
        <fullName evidence="2">Uncharacterized protein</fullName>
    </submittedName>
</protein>
<sequence length="173" mass="19371">MTATLLNISPSSLDRFNLESVQKCQSHGQIRSLSKLIYPKVCPSVSRRVKGTYFGPVRRHLCPLTAYVTSRSGRRAPLTRRRRFFRAVELFTRASESDFVLFFPPDRSGNRRASCGPAGSGEGHHLHRNNEIANEQTATLKKGIEREKMDGGEKNGGLIEPPRMALFGSLDQQ</sequence>
<evidence type="ECO:0000313" key="2">
    <source>
        <dbReference type="EMBL" id="KAF7266087.1"/>
    </source>
</evidence>
<evidence type="ECO:0000313" key="3">
    <source>
        <dbReference type="Proteomes" id="UP000625711"/>
    </source>
</evidence>